<dbReference type="Proteomes" id="UP000694845">
    <property type="component" value="Unplaced"/>
</dbReference>
<dbReference type="GeneID" id="110973109"/>
<dbReference type="RefSeq" id="XP_022079321.1">
    <property type="nucleotide sequence ID" value="XM_022223629.1"/>
</dbReference>
<evidence type="ECO:0000256" key="2">
    <source>
        <dbReference type="SAM" id="Phobius"/>
    </source>
</evidence>
<organism evidence="3 4">
    <name type="scientific">Acanthaster planci</name>
    <name type="common">Crown-of-thorns starfish</name>
    <dbReference type="NCBI Taxonomy" id="133434"/>
    <lineage>
        <taxon>Eukaryota</taxon>
        <taxon>Metazoa</taxon>
        <taxon>Echinodermata</taxon>
        <taxon>Eleutherozoa</taxon>
        <taxon>Asterozoa</taxon>
        <taxon>Asteroidea</taxon>
        <taxon>Valvatacea</taxon>
        <taxon>Valvatida</taxon>
        <taxon>Acanthasteridae</taxon>
        <taxon>Acanthaster</taxon>
    </lineage>
</organism>
<evidence type="ECO:0000313" key="4">
    <source>
        <dbReference type="RefSeq" id="XP_022079321.1"/>
    </source>
</evidence>
<name>A0A8B7XGH1_ACAPL</name>
<proteinExistence type="predicted"/>
<keyword evidence="3" id="KW-1185">Reference proteome</keyword>
<evidence type="ECO:0000256" key="1">
    <source>
        <dbReference type="SAM" id="MobiDB-lite"/>
    </source>
</evidence>
<dbReference type="AlphaFoldDB" id="A0A8B7XGH1"/>
<feature type="region of interest" description="Disordered" evidence="1">
    <location>
        <begin position="196"/>
        <end position="217"/>
    </location>
</feature>
<protein>
    <submittedName>
        <fullName evidence="4">Uncharacterized protein LOC110973109 isoform X1</fullName>
    </submittedName>
</protein>
<reference evidence="4" key="1">
    <citation type="submission" date="2025-08" db="UniProtKB">
        <authorList>
            <consortium name="RefSeq"/>
        </authorList>
    </citation>
    <scope>IDENTIFICATION</scope>
</reference>
<gene>
    <name evidence="4" type="primary">LOC110973109</name>
</gene>
<keyword evidence="2" id="KW-0812">Transmembrane</keyword>
<evidence type="ECO:0000313" key="3">
    <source>
        <dbReference type="Proteomes" id="UP000694845"/>
    </source>
</evidence>
<feature type="transmembrane region" description="Helical" evidence="2">
    <location>
        <begin position="159"/>
        <end position="190"/>
    </location>
</feature>
<keyword evidence="2" id="KW-0472">Membrane</keyword>
<sequence>MEGTVREQPKGRFMDSARMKLELVTYVLLCLASTGDCLDTPIKPIREPLGDPPESEVVYSSETPADLDALNLKCQEYHKSPDYIWEPVQEVCISCRLCQDSKDVHCQSCKKATTTQVGEVTKPLSSLDLIASPNETQKNVPSTALPGHDVPKLTENTKLGAVAIAAIVLGCVSSVSILVAVTLMGIRFFWKRNRQANDKAPTDGTPRTDGERNEGEERCPLRAHIPQQDHEPVPSHHPQDPNIITVTPADAGVAMDEMV</sequence>
<dbReference type="KEGG" id="aplc:110973109"/>
<accession>A0A8B7XGH1</accession>
<dbReference type="OrthoDB" id="10611072at2759"/>
<keyword evidence="2" id="KW-1133">Transmembrane helix</keyword>